<evidence type="ECO:0000256" key="10">
    <source>
        <dbReference type="ARBA" id="ARBA00022737"/>
    </source>
</evidence>
<dbReference type="GO" id="GO:0005737">
    <property type="term" value="C:cytoplasm"/>
    <property type="evidence" value="ECO:0007669"/>
    <property type="project" value="UniProtKB-SubCell"/>
</dbReference>
<evidence type="ECO:0000313" key="20">
    <source>
        <dbReference type="EMBL" id="CAG9831808.1"/>
    </source>
</evidence>
<comment type="subunit">
    <text evidence="5">Interacts with RPA1 and RPA2.</text>
</comment>
<evidence type="ECO:0000256" key="12">
    <source>
        <dbReference type="ARBA" id="ARBA00022801"/>
    </source>
</evidence>
<evidence type="ECO:0000256" key="18">
    <source>
        <dbReference type="ARBA" id="ARBA00045669"/>
    </source>
</evidence>
<dbReference type="EC" id="3.4.19.12" evidence="6"/>
<comment type="similarity">
    <text evidence="4">Belongs to the peptidase C78 family. ZUFSP subfamily.</text>
</comment>
<keyword evidence="21" id="KW-1185">Reference proteome</keyword>
<evidence type="ECO:0000256" key="17">
    <source>
        <dbReference type="ARBA" id="ARBA00031481"/>
    </source>
</evidence>
<evidence type="ECO:0000256" key="9">
    <source>
        <dbReference type="ARBA" id="ARBA00022723"/>
    </source>
</evidence>
<gene>
    <name evidence="20" type="ORF">DIABBA_LOCUS5368</name>
</gene>
<keyword evidence="14" id="KW-0007">Acetylation</keyword>
<comment type="function">
    <text evidence="18">Deubiquitinase with endodeubiquitinase activity that specifically interacts with and cleaves 'Lys-63'-linked long polyubiquitin chains. Shows only weak activity against 'Lys-11' and 'Lys-48'-linked chains. Plays an important role in genome stability pathways, functioning to prevent spontaneous DNA damage and also promote cellular survival in response to exogenous DNA damage. Modulates the ubiquitination status of replication protein A (RPA) complex proteins in response to replication stress.</text>
</comment>
<organism evidence="20 21">
    <name type="scientific">Diabrotica balteata</name>
    <name type="common">Banded cucumber beetle</name>
    <dbReference type="NCBI Taxonomy" id="107213"/>
    <lineage>
        <taxon>Eukaryota</taxon>
        <taxon>Metazoa</taxon>
        <taxon>Ecdysozoa</taxon>
        <taxon>Arthropoda</taxon>
        <taxon>Hexapoda</taxon>
        <taxon>Insecta</taxon>
        <taxon>Pterygota</taxon>
        <taxon>Neoptera</taxon>
        <taxon>Endopterygota</taxon>
        <taxon>Coleoptera</taxon>
        <taxon>Polyphaga</taxon>
        <taxon>Cucujiformia</taxon>
        <taxon>Chrysomeloidea</taxon>
        <taxon>Chrysomelidae</taxon>
        <taxon>Galerucinae</taxon>
        <taxon>Diabroticina</taxon>
        <taxon>Diabroticites</taxon>
        <taxon>Diabrotica</taxon>
    </lineage>
</organism>
<dbReference type="OrthoDB" id="288987at2759"/>
<dbReference type="PANTHER" id="PTHR48153">
    <property type="entry name" value="UFM1-SPECIFIC PROTEASE 2"/>
    <property type="match status" value="1"/>
</dbReference>
<protein>
    <recommendedName>
        <fullName evidence="7">Zinc finger-containing ubiquitin peptidase 1</fullName>
        <ecNumber evidence="6">3.4.19.12</ecNumber>
    </recommendedName>
    <alternativeName>
        <fullName evidence="17">Lys-63-specific deubiquitinase ZUFSP</fullName>
    </alternativeName>
    <alternativeName>
        <fullName evidence="16">Zinc finger with UFM1-specific peptidase domain protein</fullName>
    </alternativeName>
</protein>
<evidence type="ECO:0000313" key="21">
    <source>
        <dbReference type="Proteomes" id="UP001153709"/>
    </source>
</evidence>
<keyword evidence="15" id="KW-0539">Nucleus</keyword>
<keyword evidence="10" id="KW-0677">Repeat</keyword>
<evidence type="ECO:0000256" key="8">
    <source>
        <dbReference type="ARBA" id="ARBA00022490"/>
    </source>
</evidence>
<dbReference type="EMBL" id="OU898278">
    <property type="protein sequence ID" value="CAG9831808.1"/>
    <property type="molecule type" value="Genomic_DNA"/>
</dbReference>
<sequence length="258" mass="29118">VPRVRAISNNATNVVRTLLCTCVDHYASSYGDRGWGCGYRNTQMLISSLLTHTGYNEKLYKLWQDQKPPRSSVPSISRIQGLIEQAWSQGFDIQGSEQLECRLVNTRKWIGATEVVTLLSFLRIKCQLVDFHKPTGPGGSHPELFNWVLKYFESSVGGEFTPPLYLQHQGHSRTIMGIEIHRDGSLILLVLDPSHSPLQMAQLGDTNSASTALRLLRKNESAMKARQYQIVAVLGMIEADYQYQQSKIIRGCRIPQDR</sequence>
<evidence type="ECO:0000256" key="1">
    <source>
        <dbReference type="ARBA" id="ARBA00000707"/>
    </source>
</evidence>
<evidence type="ECO:0000256" key="3">
    <source>
        <dbReference type="ARBA" id="ARBA00004496"/>
    </source>
</evidence>
<evidence type="ECO:0000256" key="11">
    <source>
        <dbReference type="ARBA" id="ARBA00022771"/>
    </source>
</evidence>
<dbReference type="GO" id="GO:0008270">
    <property type="term" value="F:zinc ion binding"/>
    <property type="evidence" value="ECO:0007669"/>
    <property type="project" value="UniProtKB-KW"/>
</dbReference>
<dbReference type="InterPro" id="IPR012462">
    <property type="entry name" value="UFSP1/2_DUB_cat"/>
</dbReference>
<comment type="catalytic activity">
    <reaction evidence="1">
        <text>Thiol-dependent hydrolysis of ester, thioester, amide, peptide and isopeptide bonds formed by the C-terminal Gly of ubiquitin (a 76-residue protein attached to proteins as an intracellular targeting signal).</text>
        <dbReference type="EC" id="3.4.19.12"/>
    </reaction>
</comment>
<keyword evidence="11" id="KW-0863">Zinc-finger</keyword>
<evidence type="ECO:0000256" key="14">
    <source>
        <dbReference type="ARBA" id="ARBA00022990"/>
    </source>
</evidence>
<feature type="non-terminal residue" evidence="20">
    <location>
        <position position="1"/>
    </location>
</feature>
<evidence type="ECO:0000256" key="13">
    <source>
        <dbReference type="ARBA" id="ARBA00022833"/>
    </source>
</evidence>
<feature type="domain" description="UFSP1/2/DUB catalytic" evidence="19">
    <location>
        <begin position="18"/>
        <end position="231"/>
    </location>
</feature>
<evidence type="ECO:0000259" key="19">
    <source>
        <dbReference type="Pfam" id="PF07910"/>
    </source>
</evidence>
<comment type="subcellular location">
    <subcellularLocation>
        <location evidence="3">Cytoplasm</location>
    </subcellularLocation>
    <subcellularLocation>
        <location evidence="2">Nucleus</location>
    </subcellularLocation>
</comment>
<dbReference type="GO" id="GO:0071567">
    <property type="term" value="F:deUFMylase activity"/>
    <property type="evidence" value="ECO:0007669"/>
    <property type="project" value="UniProtKB-ARBA"/>
</dbReference>
<evidence type="ECO:0000256" key="5">
    <source>
        <dbReference type="ARBA" id="ARBA00011274"/>
    </source>
</evidence>
<evidence type="ECO:0000256" key="16">
    <source>
        <dbReference type="ARBA" id="ARBA00029662"/>
    </source>
</evidence>
<dbReference type="PANTHER" id="PTHR48153:SF4">
    <property type="entry name" value="UBIQUITIN CARBOXYL-TERMINAL HYDROLASE MUG105"/>
    <property type="match status" value="1"/>
</dbReference>
<evidence type="ECO:0000256" key="6">
    <source>
        <dbReference type="ARBA" id="ARBA00012759"/>
    </source>
</evidence>
<name>A0A9N9XAR8_DIABA</name>
<dbReference type="Gene3D" id="3.90.70.130">
    <property type="match status" value="1"/>
</dbReference>
<keyword evidence="12" id="KW-0378">Hydrolase</keyword>
<dbReference type="Pfam" id="PF07910">
    <property type="entry name" value="Peptidase_C78"/>
    <property type="match status" value="1"/>
</dbReference>
<evidence type="ECO:0000256" key="2">
    <source>
        <dbReference type="ARBA" id="ARBA00004123"/>
    </source>
</evidence>
<dbReference type="AlphaFoldDB" id="A0A9N9XAR8"/>
<dbReference type="FunFam" id="3.90.70.130:FF:000002">
    <property type="entry name" value="Zinc finger containing ubiquitin peptidase 1"/>
    <property type="match status" value="1"/>
</dbReference>
<evidence type="ECO:0000256" key="7">
    <source>
        <dbReference type="ARBA" id="ARBA00021993"/>
    </source>
</evidence>
<evidence type="ECO:0000256" key="4">
    <source>
        <dbReference type="ARBA" id="ARBA00010469"/>
    </source>
</evidence>
<reference evidence="20" key="1">
    <citation type="submission" date="2022-01" db="EMBL/GenBank/DDBJ databases">
        <authorList>
            <person name="King R."/>
        </authorList>
    </citation>
    <scope>NUCLEOTIDE SEQUENCE</scope>
</reference>
<dbReference type="GO" id="GO:0004843">
    <property type="term" value="F:cysteine-type deubiquitinase activity"/>
    <property type="evidence" value="ECO:0007669"/>
    <property type="project" value="UniProtKB-EC"/>
</dbReference>
<evidence type="ECO:0000256" key="15">
    <source>
        <dbReference type="ARBA" id="ARBA00023242"/>
    </source>
</evidence>
<keyword evidence="13" id="KW-0862">Zinc</keyword>
<accession>A0A9N9XAR8</accession>
<keyword evidence="9" id="KW-0479">Metal-binding</keyword>
<proteinExistence type="inferred from homology"/>
<dbReference type="GO" id="GO:0005634">
    <property type="term" value="C:nucleus"/>
    <property type="evidence" value="ECO:0007669"/>
    <property type="project" value="UniProtKB-SubCell"/>
</dbReference>
<keyword evidence="8" id="KW-0963">Cytoplasm</keyword>
<dbReference type="Proteomes" id="UP001153709">
    <property type="component" value="Chromosome 3"/>
</dbReference>